<reference evidence="1 2" key="1">
    <citation type="submission" date="2019-08" db="EMBL/GenBank/DDBJ databases">
        <title>The genome of the soybean aphid Biotype 1, its phylome, world population structure and adaptation to the North American continent.</title>
        <authorList>
            <person name="Giordano R."/>
            <person name="Donthu R.K."/>
            <person name="Hernandez A.G."/>
            <person name="Wright C.L."/>
            <person name="Zimin A.V."/>
        </authorList>
    </citation>
    <scope>NUCLEOTIDE SEQUENCE [LARGE SCALE GENOMIC DNA]</scope>
    <source>
        <tissue evidence="1">Whole aphids</tissue>
    </source>
</reference>
<accession>A0A6G0U310</accession>
<sequence length="182" mass="20912">MKHLKRMMFLEVILINEIRNDFSHIILVAHHCDLTIAYTKTHGFRIEIVLYAYQLTKVSAIDALRLIWPIENANVLAEGKYCNSFIIIFSTNAHNLTLNDMDGERNLSLTLTGIISVGCQRETKKLICAPTGGKSLSSRKKKPTRIELIQKRIRSCIKNNRNLKGDNCDTNHFKIMKTIRDR</sequence>
<keyword evidence="2" id="KW-1185">Reference proteome</keyword>
<evidence type="ECO:0000313" key="1">
    <source>
        <dbReference type="EMBL" id="KAE9543464.1"/>
    </source>
</evidence>
<organism evidence="1 2">
    <name type="scientific">Aphis glycines</name>
    <name type="common">Soybean aphid</name>
    <dbReference type="NCBI Taxonomy" id="307491"/>
    <lineage>
        <taxon>Eukaryota</taxon>
        <taxon>Metazoa</taxon>
        <taxon>Ecdysozoa</taxon>
        <taxon>Arthropoda</taxon>
        <taxon>Hexapoda</taxon>
        <taxon>Insecta</taxon>
        <taxon>Pterygota</taxon>
        <taxon>Neoptera</taxon>
        <taxon>Paraneoptera</taxon>
        <taxon>Hemiptera</taxon>
        <taxon>Sternorrhyncha</taxon>
        <taxon>Aphidomorpha</taxon>
        <taxon>Aphidoidea</taxon>
        <taxon>Aphididae</taxon>
        <taxon>Aphidini</taxon>
        <taxon>Aphis</taxon>
        <taxon>Aphis</taxon>
    </lineage>
</organism>
<evidence type="ECO:0000313" key="2">
    <source>
        <dbReference type="Proteomes" id="UP000475862"/>
    </source>
</evidence>
<dbReference type="AlphaFoldDB" id="A0A6G0U310"/>
<dbReference type="EMBL" id="VYZN01000008">
    <property type="protein sequence ID" value="KAE9543464.1"/>
    <property type="molecule type" value="Genomic_DNA"/>
</dbReference>
<comment type="caution">
    <text evidence="1">The sequence shown here is derived from an EMBL/GenBank/DDBJ whole genome shotgun (WGS) entry which is preliminary data.</text>
</comment>
<name>A0A6G0U310_APHGL</name>
<proteinExistence type="predicted"/>
<dbReference type="Proteomes" id="UP000475862">
    <property type="component" value="Unassembled WGS sequence"/>
</dbReference>
<gene>
    <name evidence="1" type="ORF">AGLY_002264</name>
</gene>
<protein>
    <submittedName>
        <fullName evidence="1">Uncharacterized protein</fullName>
    </submittedName>
</protein>